<keyword evidence="3 6" id="KW-0456">Lyase</keyword>
<dbReference type="NCBIfam" id="TIGR00126">
    <property type="entry name" value="deoC"/>
    <property type="match status" value="1"/>
</dbReference>
<gene>
    <name evidence="6" type="primary">deoC</name>
    <name evidence="7" type="ORF">BFN67_18335</name>
</gene>
<dbReference type="GO" id="GO:0006018">
    <property type="term" value="P:2-deoxyribose 1-phosphate catabolic process"/>
    <property type="evidence" value="ECO:0007669"/>
    <property type="project" value="UniProtKB-UniRule"/>
</dbReference>
<accession>A0A1V8RQE0</accession>
<organism evidence="7 8">
    <name type="scientific">Manganibacter manganicus</name>
    <dbReference type="NCBI Taxonomy" id="1873176"/>
    <lineage>
        <taxon>Bacteria</taxon>
        <taxon>Pseudomonadati</taxon>
        <taxon>Pseudomonadota</taxon>
        <taxon>Alphaproteobacteria</taxon>
        <taxon>Hyphomicrobiales</taxon>
        <taxon>Phyllobacteriaceae</taxon>
        <taxon>Manganibacter</taxon>
    </lineage>
</organism>
<name>A0A1V8RQE0_9HYPH</name>
<dbReference type="EMBL" id="MDET01000016">
    <property type="protein sequence ID" value="OQM75397.1"/>
    <property type="molecule type" value="Genomic_DNA"/>
</dbReference>
<comment type="subcellular location">
    <subcellularLocation>
        <location evidence="6">Cytoplasm</location>
    </subcellularLocation>
</comment>
<dbReference type="Proteomes" id="UP000191905">
    <property type="component" value="Unassembled WGS sequence"/>
</dbReference>
<dbReference type="HAMAP" id="MF_00114">
    <property type="entry name" value="DeoC_type1"/>
    <property type="match status" value="1"/>
</dbReference>
<dbReference type="InterPro" id="IPR002915">
    <property type="entry name" value="DeoC/FbaB/LacD_aldolase"/>
</dbReference>
<evidence type="ECO:0000256" key="5">
    <source>
        <dbReference type="ARBA" id="ARBA00048791"/>
    </source>
</evidence>
<dbReference type="GO" id="GO:0009264">
    <property type="term" value="P:deoxyribonucleotide catabolic process"/>
    <property type="evidence" value="ECO:0007669"/>
    <property type="project" value="UniProtKB-UniRule"/>
</dbReference>
<dbReference type="OrthoDB" id="6579831at2"/>
<dbReference type="GO" id="GO:0004139">
    <property type="term" value="F:deoxyribose-phosphate aldolase activity"/>
    <property type="evidence" value="ECO:0007669"/>
    <property type="project" value="UniProtKB-UniRule"/>
</dbReference>
<sequence>MSAAASAPESMDAAGLAALIDISAVQAFHTEQDVRALAGIATENRFIAAHALPHFVPLLRSLIPAGSFTMVGGPVGFPSGGHATRTKIAEAITLVADGAQELDMMMNIGRLKSGDTDYVAEEIRAVADAIAPVPLKVIIELYHLSDDEIRRASEIVAENGAAFVKTGTGWTPSATTVEKIRIIAETVRGRVAIKASGGIRSLETIREMVALGVSRFGINTKTAVDLVRECAALPGGRLILSDAA</sequence>
<dbReference type="CDD" id="cd00959">
    <property type="entry name" value="DeoC"/>
    <property type="match status" value="1"/>
</dbReference>
<comment type="catalytic activity">
    <reaction evidence="5 6">
        <text>2-deoxy-D-ribose 5-phosphate = D-glyceraldehyde 3-phosphate + acetaldehyde</text>
        <dbReference type="Rhea" id="RHEA:12821"/>
        <dbReference type="ChEBI" id="CHEBI:15343"/>
        <dbReference type="ChEBI" id="CHEBI:59776"/>
        <dbReference type="ChEBI" id="CHEBI:62877"/>
        <dbReference type="EC" id="4.1.2.4"/>
    </reaction>
</comment>
<dbReference type="EC" id="4.1.2.4" evidence="6"/>
<comment type="similarity">
    <text evidence="1 6">Belongs to the DeoC/FbaB aldolase family. DeoC type 1 subfamily.</text>
</comment>
<comment type="caution">
    <text evidence="7">The sequence shown here is derived from an EMBL/GenBank/DDBJ whole genome shotgun (WGS) entry which is preliminary data.</text>
</comment>
<evidence type="ECO:0000313" key="8">
    <source>
        <dbReference type="Proteomes" id="UP000191905"/>
    </source>
</evidence>
<reference evidence="7 8" key="1">
    <citation type="journal article" date="2016" name="Int. J. Syst. Evol. Microbiol.">
        <title>Pseudaminobacter manganicus sp. nov., isolated from sludge of a manganese mine.</title>
        <authorList>
            <person name="Li J."/>
            <person name="Huang J."/>
            <person name="Liao S."/>
            <person name="Wang G."/>
        </authorList>
    </citation>
    <scope>NUCLEOTIDE SEQUENCE [LARGE SCALE GENOMIC DNA]</scope>
    <source>
        <strain evidence="7 8">JH-7</strain>
    </source>
</reference>
<comment type="function">
    <text evidence="6">Catalyzes a reversible aldol reaction between acetaldehyde and D-glyceraldehyde 3-phosphate to generate 2-deoxy-D-ribose 5-phosphate.</text>
</comment>
<dbReference type="AlphaFoldDB" id="A0A1V8RQE0"/>
<dbReference type="InterPro" id="IPR013785">
    <property type="entry name" value="Aldolase_TIM"/>
</dbReference>
<evidence type="ECO:0000256" key="3">
    <source>
        <dbReference type="ARBA" id="ARBA00023239"/>
    </source>
</evidence>
<proteinExistence type="inferred from homology"/>
<dbReference type="PIRSF" id="PIRSF001357">
    <property type="entry name" value="DeoC"/>
    <property type="match status" value="1"/>
</dbReference>
<protein>
    <recommendedName>
        <fullName evidence="6">Deoxyribose-phosphate aldolase</fullName>
        <shortName evidence="6">DERA</shortName>
        <ecNumber evidence="6">4.1.2.4</ecNumber>
    </recommendedName>
    <alternativeName>
        <fullName evidence="6">2-deoxy-D-ribose 5-phosphate aldolase</fullName>
    </alternativeName>
    <alternativeName>
        <fullName evidence="6">Phosphodeoxyriboaldolase</fullName>
        <shortName evidence="6">Deoxyriboaldolase</shortName>
    </alternativeName>
</protein>
<evidence type="ECO:0000256" key="1">
    <source>
        <dbReference type="ARBA" id="ARBA00010936"/>
    </source>
</evidence>
<dbReference type="PANTHER" id="PTHR10889">
    <property type="entry name" value="DEOXYRIBOSE-PHOSPHATE ALDOLASE"/>
    <property type="match status" value="1"/>
</dbReference>
<feature type="active site" description="Proton donor/acceptor" evidence="6">
    <location>
        <position position="194"/>
    </location>
</feature>
<evidence type="ECO:0000256" key="2">
    <source>
        <dbReference type="ARBA" id="ARBA00022490"/>
    </source>
</evidence>
<dbReference type="SMART" id="SM01133">
    <property type="entry name" value="DeoC"/>
    <property type="match status" value="1"/>
</dbReference>
<comment type="pathway">
    <text evidence="6">Carbohydrate degradation; 2-deoxy-D-ribose 1-phosphate degradation; D-glyceraldehyde 3-phosphate and acetaldehyde from 2-deoxy-alpha-D-ribose 1-phosphate: step 2/2.</text>
</comment>
<dbReference type="PANTHER" id="PTHR10889:SF1">
    <property type="entry name" value="DEOXYRIBOSE-PHOSPHATE ALDOLASE"/>
    <property type="match status" value="1"/>
</dbReference>
<evidence type="ECO:0000256" key="6">
    <source>
        <dbReference type="HAMAP-Rule" id="MF_00114"/>
    </source>
</evidence>
<keyword evidence="4 6" id="KW-0704">Schiff base</keyword>
<dbReference type="InterPro" id="IPR028581">
    <property type="entry name" value="DeoC_typeI"/>
</dbReference>
<dbReference type="GO" id="GO:0016052">
    <property type="term" value="P:carbohydrate catabolic process"/>
    <property type="evidence" value="ECO:0007669"/>
    <property type="project" value="TreeGrafter"/>
</dbReference>
<dbReference type="STRING" id="1873176.BFN67_18335"/>
<evidence type="ECO:0000313" key="7">
    <source>
        <dbReference type="EMBL" id="OQM75397.1"/>
    </source>
</evidence>
<dbReference type="InterPro" id="IPR011343">
    <property type="entry name" value="DeoC"/>
</dbReference>
<feature type="active site" description="Schiff-base intermediate with acetaldehyde" evidence="6">
    <location>
        <position position="165"/>
    </location>
</feature>
<dbReference type="GO" id="GO:0005737">
    <property type="term" value="C:cytoplasm"/>
    <property type="evidence" value="ECO:0007669"/>
    <property type="project" value="UniProtKB-SubCell"/>
</dbReference>
<dbReference type="SUPFAM" id="SSF51569">
    <property type="entry name" value="Aldolase"/>
    <property type="match status" value="1"/>
</dbReference>
<dbReference type="Gene3D" id="3.20.20.70">
    <property type="entry name" value="Aldolase class I"/>
    <property type="match status" value="1"/>
</dbReference>
<dbReference type="UniPathway" id="UPA00002">
    <property type="reaction ID" value="UER00468"/>
</dbReference>
<keyword evidence="8" id="KW-1185">Reference proteome</keyword>
<dbReference type="Pfam" id="PF01791">
    <property type="entry name" value="DeoC"/>
    <property type="match status" value="1"/>
</dbReference>
<dbReference type="RefSeq" id="WP_080919805.1">
    <property type="nucleotide sequence ID" value="NZ_MDET01000016.1"/>
</dbReference>
<evidence type="ECO:0000256" key="4">
    <source>
        <dbReference type="ARBA" id="ARBA00023270"/>
    </source>
</evidence>
<feature type="active site" description="Proton donor/acceptor" evidence="6">
    <location>
        <position position="103"/>
    </location>
</feature>
<keyword evidence="2 6" id="KW-0963">Cytoplasm</keyword>